<feature type="compositionally biased region" description="Polar residues" evidence="2">
    <location>
        <begin position="1"/>
        <end position="17"/>
    </location>
</feature>
<accession>A0ABP8V5C3</accession>
<gene>
    <name evidence="3" type="ORF">GCM10023116_24000</name>
</gene>
<evidence type="ECO:0008006" key="5">
    <source>
        <dbReference type="Google" id="ProtNLM"/>
    </source>
</evidence>
<organism evidence="3 4">
    <name type="scientific">Kistimonas scapharcae</name>
    <dbReference type="NCBI Taxonomy" id="1036133"/>
    <lineage>
        <taxon>Bacteria</taxon>
        <taxon>Pseudomonadati</taxon>
        <taxon>Pseudomonadota</taxon>
        <taxon>Gammaproteobacteria</taxon>
        <taxon>Oceanospirillales</taxon>
        <taxon>Endozoicomonadaceae</taxon>
        <taxon>Kistimonas</taxon>
    </lineage>
</organism>
<name>A0ABP8V5C3_9GAMM</name>
<evidence type="ECO:0000313" key="3">
    <source>
        <dbReference type="EMBL" id="GAA4650117.1"/>
    </source>
</evidence>
<keyword evidence="4" id="KW-1185">Reference proteome</keyword>
<dbReference type="EMBL" id="BAABFL010000364">
    <property type="protein sequence ID" value="GAA4650117.1"/>
    <property type="molecule type" value="Genomic_DNA"/>
</dbReference>
<evidence type="ECO:0000256" key="1">
    <source>
        <dbReference type="SAM" id="Coils"/>
    </source>
</evidence>
<proteinExistence type="predicted"/>
<dbReference type="Proteomes" id="UP001500604">
    <property type="component" value="Unassembled WGS sequence"/>
</dbReference>
<protein>
    <recommendedName>
        <fullName evidence="5">Kinetochore protein Spc24</fullName>
    </recommendedName>
</protein>
<sequence>MTSISQSEPSAPGQQADASELIKLREENRQLIREFKTLQADNPKRLKTQIKRLQEDNRSKQNEMALLKSKLKREQEETAALRQALEELNESIQHLQVLEHPQWESEDKSWAVYLKLDDNTPDGQTPEFSIRVLDRQTGGAKTAHMDVDDDGNHKLSWPRMRAIPKDVKTAVEQLIEG</sequence>
<evidence type="ECO:0000313" key="4">
    <source>
        <dbReference type="Proteomes" id="UP001500604"/>
    </source>
</evidence>
<comment type="caution">
    <text evidence="3">The sequence shown here is derived from an EMBL/GenBank/DDBJ whole genome shotgun (WGS) entry which is preliminary data.</text>
</comment>
<evidence type="ECO:0000256" key="2">
    <source>
        <dbReference type="SAM" id="MobiDB-lite"/>
    </source>
</evidence>
<dbReference type="RefSeq" id="WP_345196210.1">
    <property type="nucleotide sequence ID" value="NZ_BAABFL010000364.1"/>
</dbReference>
<feature type="coiled-coil region" evidence="1">
    <location>
        <begin position="21"/>
        <end position="98"/>
    </location>
</feature>
<reference evidence="4" key="1">
    <citation type="journal article" date="2019" name="Int. J. Syst. Evol. Microbiol.">
        <title>The Global Catalogue of Microorganisms (GCM) 10K type strain sequencing project: providing services to taxonomists for standard genome sequencing and annotation.</title>
        <authorList>
            <consortium name="The Broad Institute Genomics Platform"/>
            <consortium name="The Broad Institute Genome Sequencing Center for Infectious Disease"/>
            <person name="Wu L."/>
            <person name="Ma J."/>
        </authorList>
    </citation>
    <scope>NUCLEOTIDE SEQUENCE [LARGE SCALE GENOMIC DNA]</scope>
    <source>
        <strain evidence="4">JCM 17805</strain>
    </source>
</reference>
<keyword evidence="1" id="KW-0175">Coiled coil</keyword>
<feature type="region of interest" description="Disordered" evidence="2">
    <location>
        <begin position="1"/>
        <end position="21"/>
    </location>
</feature>